<accession>A0ABY5T4L1</accession>
<dbReference type="EMBL" id="CP092471">
    <property type="protein sequence ID" value="UVI40278.1"/>
    <property type="molecule type" value="Genomic_DNA"/>
</dbReference>
<dbReference type="InterPro" id="IPR008318">
    <property type="entry name" value="UCP030820"/>
</dbReference>
<proteinExistence type="predicted"/>
<keyword evidence="2" id="KW-1185">Reference proteome</keyword>
<protein>
    <submittedName>
        <fullName evidence="1">DUF934 domain-containing protein</fullName>
    </submittedName>
</protein>
<evidence type="ECO:0000313" key="2">
    <source>
        <dbReference type="Proteomes" id="UP001065265"/>
    </source>
</evidence>
<dbReference type="Proteomes" id="UP001065265">
    <property type="component" value="Chromosome"/>
</dbReference>
<evidence type="ECO:0000313" key="1">
    <source>
        <dbReference type="EMBL" id="UVI40278.1"/>
    </source>
</evidence>
<name>A0ABY5T4L1_9SPHN</name>
<dbReference type="RefSeq" id="WP_265560397.1">
    <property type="nucleotide sequence ID" value="NZ_CP092471.1"/>
</dbReference>
<reference evidence="1" key="1">
    <citation type="submission" date="2022-02" db="EMBL/GenBank/DDBJ databases">
        <title>Qipengyuania spongiae sp. nov., isolated from marine sponge.</title>
        <authorList>
            <person name="Li Z."/>
            <person name="Zhang M."/>
        </authorList>
    </citation>
    <scope>NUCLEOTIDE SEQUENCE</scope>
    <source>
        <strain evidence="1">PHS-Z21</strain>
    </source>
</reference>
<gene>
    <name evidence="1" type="ORF">L1F33_04875</name>
</gene>
<organism evidence="1 2">
    <name type="scientific">Qipengyuania spongiae</name>
    <dbReference type="NCBI Taxonomy" id="2909673"/>
    <lineage>
        <taxon>Bacteria</taxon>
        <taxon>Pseudomonadati</taxon>
        <taxon>Pseudomonadota</taxon>
        <taxon>Alphaproteobacteria</taxon>
        <taxon>Sphingomonadales</taxon>
        <taxon>Erythrobacteraceae</taxon>
        <taxon>Qipengyuania</taxon>
    </lineage>
</organism>
<dbReference type="Pfam" id="PF06073">
    <property type="entry name" value="DUF934"/>
    <property type="match status" value="1"/>
</dbReference>
<sequence length="147" mass="15476">MPLLDAKGLTTDTTTLVGLDELEAAQGGRGPGDRFGVLVSCDADGEELARQAAGAELIAIEVPKTGDGRVFSLAATLRERGFRGTIRAVGPLIPDQFAFALSCGIDQVAISEEQFARQPLDQWLAAAETITRTYVGPDGIFARRSAA</sequence>